<accession>A0A067KHR2</accession>
<dbReference type="EMBL" id="KK914593">
    <property type="protein sequence ID" value="KDP31785.1"/>
    <property type="molecule type" value="Genomic_DNA"/>
</dbReference>
<evidence type="ECO:0000256" key="1">
    <source>
        <dbReference type="SAM" id="MobiDB-lite"/>
    </source>
</evidence>
<reference evidence="2 3" key="1">
    <citation type="journal article" date="2014" name="PLoS ONE">
        <title>Global Analysis of Gene Expression Profiles in Physic Nut (Jatropha curcas L.) Seedlings Exposed to Salt Stress.</title>
        <authorList>
            <person name="Zhang L."/>
            <person name="Zhang C."/>
            <person name="Wu P."/>
            <person name="Chen Y."/>
            <person name="Li M."/>
            <person name="Jiang H."/>
            <person name="Wu G."/>
        </authorList>
    </citation>
    <scope>NUCLEOTIDE SEQUENCE [LARGE SCALE GENOMIC DNA]</scope>
    <source>
        <strain evidence="3">cv. GZQX0401</strain>
        <tissue evidence="2">Young leaves</tissue>
    </source>
</reference>
<dbReference type="GO" id="GO:0005776">
    <property type="term" value="C:autophagosome"/>
    <property type="evidence" value="ECO:0007669"/>
    <property type="project" value="TreeGrafter"/>
</dbReference>
<name>A0A067KHR2_JATCU</name>
<protein>
    <submittedName>
        <fullName evidence="2">Uncharacterized protein</fullName>
    </submittedName>
</protein>
<proteinExistence type="predicted"/>
<dbReference type="GO" id="GO:0006950">
    <property type="term" value="P:response to stress"/>
    <property type="evidence" value="ECO:0007669"/>
    <property type="project" value="TreeGrafter"/>
</dbReference>
<keyword evidence="3" id="KW-1185">Reference proteome</keyword>
<feature type="region of interest" description="Disordered" evidence="1">
    <location>
        <begin position="222"/>
        <end position="241"/>
    </location>
</feature>
<dbReference type="OrthoDB" id="778244at2759"/>
<organism evidence="2 3">
    <name type="scientific">Jatropha curcas</name>
    <name type="common">Barbados nut</name>
    <dbReference type="NCBI Taxonomy" id="180498"/>
    <lineage>
        <taxon>Eukaryota</taxon>
        <taxon>Viridiplantae</taxon>
        <taxon>Streptophyta</taxon>
        <taxon>Embryophyta</taxon>
        <taxon>Tracheophyta</taxon>
        <taxon>Spermatophyta</taxon>
        <taxon>Magnoliopsida</taxon>
        <taxon>eudicotyledons</taxon>
        <taxon>Gunneridae</taxon>
        <taxon>Pentapetalae</taxon>
        <taxon>rosids</taxon>
        <taxon>fabids</taxon>
        <taxon>Malpighiales</taxon>
        <taxon>Euphorbiaceae</taxon>
        <taxon>Crotonoideae</taxon>
        <taxon>Jatropheae</taxon>
        <taxon>Jatropha</taxon>
    </lineage>
</organism>
<gene>
    <name evidence="2" type="ORF">JCGZ_12246</name>
</gene>
<dbReference type="InterPro" id="IPR053273">
    <property type="entry name" value="CST_Regulator"/>
</dbReference>
<dbReference type="Proteomes" id="UP000027138">
    <property type="component" value="Unassembled WGS sequence"/>
</dbReference>
<dbReference type="PANTHER" id="PTHR34659">
    <property type="entry name" value="BNAA05G11610D PROTEIN"/>
    <property type="match status" value="1"/>
</dbReference>
<feature type="compositionally biased region" description="Basic and acidic residues" evidence="1">
    <location>
        <begin position="225"/>
        <end position="241"/>
    </location>
</feature>
<dbReference type="GO" id="GO:0061908">
    <property type="term" value="C:phagophore"/>
    <property type="evidence" value="ECO:0007669"/>
    <property type="project" value="TreeGrafter"/>
</dbReference>
<feature type="region of interest" description="Disordered" evidence="1">
    <location>
        <begin position="133"/>
        <end position="153"/>
    </location>
</feature>
<evidence type="ECO:0000313" key="2">
    <source>
        <dbReference type="EMBL" id="KDP31785.1"/>
    </source>
</evidence>
<dbReference type="AlphaFoldDB" id="A0A067KHR2"/>
<sequence>MDLKGISWVGNIYQKFEAMCLEVEEIMYQDTVKYVENQVQTVGSGVKKLYSDVMQDLLPPSSEDATKGAVSDLPLELYADVGFYVKPKVGMKEKHVEVDDMEKLTEDAKMATAYNFGHPPPFQRLSRTDNLFPLSERDSAGGASKQYDKGSLSDKSNLSIKKISKRKNVPLNEKIGAIIPLEKDLTKPSSFREASYENHLGYSAGGASKRYGEGYLSSNLGINRNSERESMSPDEKSRLSTPLDKDLTRISSFFELSNENQKAPLYQSTKITTSESVEVREHDIIEEESKSGIENANELMPDIPARGSTSDMVNVIESGMRKEMDMRPSSCGSSLAEANATDVCSNHRVVPLVEACANGEVQRSKIASEEDFDSNSGLLDDQSKDVNEVETSLENELEIIQNVDKIKLEESCIMVNGDEFNFVPRVEGKSKSYKKKIQDVFSPRKRSMRKHEYEQLAIWPGNDSNSNQKDFAKISIPSLTINDTKKSLSTPDFCESEWELL</sequence>
<dbReference type="PANTHER" id="PTHR34659:SF8">
    <property type="entry name" value="(RAPE) HYPOTHETICAL PROTEIN"/>
    <property type="match status" value="1"/>
</dbReference>
<evidence type="ECO:0000313" key="3">
    <source>
        <dbReference type="Proteomes" id="UP000027138"/>
    </source>
</evidence>